<dbReference type="CDD" id="cd06093">
    <property type="entry name" value="PX_domain"/>
    <property type="match status" value="1"/>
</dbReference>
<dbReference type="InterPro" id="IPR001683">
    <property type="entry name" value="PX_dom"/>
</dbReference>
<dbReference type="Proteomes" id="UP000697107">
    <property type="component" value="Unassembled WGS sequence"/>
</dbReference>
<evidence type="ECO:0000313" key="13">
    <source>
        <dbReference type="EMBL" id="KAG2989484.1"/>
    </source>
</evidence>
<dbReference type="GO" id="GO:0015031">
    <property type="term" value="P:protein transport"/>
    <property type="evidence" value="ECO:0007669"/>
    <property type="project" value="UniProtKB-KW"/>
</dbReference>
<dbReference type="EMBL" id="RCMG01000157">
    <property type="protein sequence ID" value="KAG2861356.1"/>
    <property type="molecule type" value="Genomic_DNA"/>
</dbReference>
<proteinExistence type="inferred from homology"/>
<dbReference type="EMBL" id="RCMI01000115">
    <property type="protein sequence ID" value="KAG2933387.1"/>
    <property type="molecule type" value="Genomic_DNA"/>
</dbReference>
<feature type="domain" description="PX" evidence="9">
    <location>
        <begin position="47"/>
        <end position="162"/>
    </location>
</feature>
<comment type="caution">
    <text evidence="15">The sequence shown here is derived from an EMBL/GenBank/DDBJ whole genome shotgun (WGS) entry which is preliminary data.</text>
</comment>
<evidence type="ECO:0000256" key="5">
    <source>
        <dbReference type="ARBA" id="ARBA00023121"/>
    </source>
</evidence>
<keyword evidence="4" id="KW-0653">Protein transport</keyword>
<dbReference type="Proteomes" id="UP000736787">
    <property type="component" value="Unassembled WGS sequence"/>
</dbReference>
<evidence type="ECO:0000313" key="15">
    <source>
        <dbReference type="EMBL" id="RAW34206.1"/>
    </source>
</evidence>
<evidence type="ECO:0000256" key="8">
    <source>
        <dbReference type="SAM" id="MobiDB-lite"/>
    </source>
</evidence>
<evidence type="ECO:0000256" key="4">
    <source>
        <dbReference type="ARBA" id="ARBA00022927"/>
    </source>
</evidence>
<evidence type="ECO:0000256" key="2">
    <source>
        <dbReference type="ARBA" id="ARBA00010883"/>
    </source>
</evidence>
<dbReference type="Proteomes" id="UP000735874">
    <property type="component" value="Unassembled WGS sequence"/>
</dbReference>
<keyword evidence="3" id="KW-0813">Transport</keyword>
<dbReference type="Proteomes" id="UP000774804">
    <property type="component" value="Unassembled WGS sequence"/>
</dbReference>
<accession>A0A329SDY1</accession>
<keyword evidence="7" id="KW-0968">Cytoplasmic vesicle</keyword>
<evidence type="ECO:0000256" key="6">
    <source>
        <dbReference type="ARBA" id="ARBA00023136"/>
    </source>
</evidence>
<evidence type="ECO:0000256" key="3">
    <source>
        <dbReference type="ARBA" id="ARBA00022448"/>
    </source>
</evidence>
<protein>
    <recommendedName>
        <fullName evidence="9">PX domain-containing protein</fullName>
    </recommendedName>
</protein>
<evidence type="ECO:0000313" key="14">
    <source>
        <dbReference type="EMBL" id="KAG3224178.1"/>
    </source>
</evidence>
<comment type="subcellular location">
    <subcellularLocation>
        <location evidence="1">Cytoplasmic vesicle membrane</location>
        <topology evidence="1">Peripheral membrane protein</topology>
        <orientation evidence="1">Cytoplasmic side</orientation>
    </subcellularLocation>
</comment>
<evidence type="ECO:0000313" key="10">
    <source>
        <dbReference type="EMBL" id="KAG2861356.1"/>
    </source>
</evidence>
<comment type="similarity">
    <text evidence="2">Belongs to the sorting nexin family.</text>
</comment>
<dbReference type="OrthoDB" id="91826at2759"/>
<dbReference type="GO" id="GO:0030659">
    <property type="term" value="C:cytoplasmic vesicle membrane"/>
    <property type="evidence" value="ECO:0007669"/>
    <property type="project" value="UniProtKB-SubCell"/>
</dbReference>
<dbReference type="PROSITE" id="PS50195">
    <property type="entry name" value="PX"/>
    <property type="match status" value="1"/>
</dbReference>
<evidence type="ECO:0000313" key="16">
    <source>
        <dbReference type="Proteomes" id="UP000251314"/>
    </source>
</evidence>
<gene>
    <name evidence="15" type="ORF">PC110_g9482</name>
    <name evidence="10" type="ORF">PC113_g7269</name>
    <name evidence="11" type="ORF">PC115_g5492</name>
    <name evidence="12" type="ORF">PC117_g7010</name>
    <name evidence="13" type="ORF">PC118_g6129</name>
    <name evidence="14" type="ORF">PC129_g5164</name>
</gene>
<evidence type="ECO:0000313" key="11">
    <source>
        <dbReference type="EMBL" id="KAG2933387.1"/>
    </source>
</evidence>
<reference evidence="10" key="2">
    <citation type="submission" date="2018-10" db="EMBL/GenBank/DDBJ databases">
        <title>Effector identification in a new, highly contiguous assembly of the strawberry crown rot pathogen Phytophthora cactorum.</title>
        <authorList>
            <person name="Armitage A.D."/>
            <person name="Nellist C.F."/>
            <person name="Bates H."/>
            <person name="Vickerstaff R.J."/>
            <person name="Harrison R.J."/>
        </authorList>
    </citation>
    <scope>NUCLEOTIDE SEQUENCE</scope>
    <source>
        <strain evidence="10">15-7</strain>
        <strain evidence="11">4032</strain>
        <strain evidence="12">4040</strain>
        <strain evidence="13">P415</strain>
        <strain evidence="14">P421</strain>
    </source>
</reference>
<dbReference type="VEuPathDB" id="FungiDB:PC110_g9482"/>
<feature type="compositionally biased region" description="Basic and acidic residues" evidence="8">
    <location>
        <begin position="1"/>
        <end position="23"/>
    </location>
</feature>
<keyword evidence="5" id="KW-0446">Lipid-binding</keyword>
<dbReference type="SUPFAM" id="SSF64268">
    <property type="entry name" value="PX domain"/>
    <property type="match status" value="1"/>
</dbReference>
<reference evidence="15 16" key="1">
    <citation type="submission" date="2018-01" db="EMBL/GenBank/DDBJ databases">
        <title>Draft genome of the strawberry crown rot pathogen Phytophthora cactorum.</title>
        <authorList>
            <person name="Armitage A.D."/>
            <person name="Lysoe E."/>
            <person name="Nellist C.F."/>
            <person name="Harrison R.J."/>
            <person name="Brurberg M.B."/>
        </authorList>
    </citation>
    <scope>NUCLEOTIDE SEQUENCE [LARGE SCALE GENOMIC DNA]</scope>
    <source>
        <strain evidence="15 16">10300</strain>
    </source>
</reference>
<dbReference type="EMBL" id="MJFZ01000209">
    <property type="protein sequence ID" value="RAW34206.1"/>
    <property type="molecule type" value="Genomic_DNA"/>
</dbReference>
<dbReference type="EMBL" id="RCML01000133">
    <property type="protein sequence ID" value="KAG2989484.1"/>
    <property type="molecule type" value="Genomic_DNA"/>
</dbReference>
<keyword evidence="6" id="KW-0472">Membrane</keyword>
<dbReference type="Proteomes" id="UP000251314">
    <property type="component" value="Unassembled WGS sequence"/>
</dbReference>
<evidence type="ECO:0000313" key="12">
    <source>
        <dbReference type="EMBL" id="KAG2947161.1"/>
    </source>
</evidence>
<dbReference type="SMART" id="SM00312">
    <property type="entry name" value="PX"/>
    <property type="match status" value="1"/>
</dbReference>
<dbReference type="PANTHER" id="PTHR15813">
    <property type="entry name" value="SORTING NEXIN-22 AND 24"/>
    <property type="match status" value="1"/>
</dbReference>
<evidence type="ECO:0000259" key="9">
    <source>
        <dbReference type="PROSITE" id="PS50195"/>
    </source>
</evidence>
<dbReference type="Gene3D" id="3.30.1520.10">
    <property type="entry name" value="Phox-like domain"/>
    <property type="match status" value="1"/>
</dbReference>
<name>A0A329SDY1_9STRA</name>
<dbReference type="PANTHER" id="PTHR15813:SF9">
    <property type="entry name" value="PX DOMAIN-CONTAINING PROTEIN"/>
    <property type="match status" value="1"/>
</dbReference>
<evidence type="ECO:0000256" key="1">
    <source>
        <dbReference type="ARBA" id="ARBA00004180"/>
    </source>
</evidence>
<dbReference type="GO" id="GO:1901981">
    <property type="term" value="F:phosphatidylinositol phosphate binding"/>
    <property type="evidence" value="ECO:0007669"/>
    <property type="project" value="TreeGrafter"/>
</dbReference>
<evidence type="ECO:0000256" key="7">
    <source>
        <dbReference type="ARBA" id="ARBA00023329"/>
    </source>
</evidence>
<organism evidence="15 16">
    <name type="scientific">Phytophthora cactorum</name>
    <dbReference type="NCBI Taxonomy" id="29920"/>
    <lineage>
        <taxon>Eukaryota</taxon>
        <taxon>Sar</taxon>
        <taxon>Stramenopiles</taxon>
        <taxon>Oomycota</taxon>
        <taxon>Peronosporomycetes</taxon>
        <taxon>Peronosporales</taxon>
        <taxon>Peronosporaceae</taxon>
        <taxon>Phytophthora</taxon>
    </lineage>
</organism>
<dbReference type="Pfam" id="PF00787">
    <property type="entry name" value="PX"/>
    <property type="match status" value="1"/>
</dbReference>
<dbReference type="AlphaFoldDB" id="A0A329SDY1"/>
<dbReference type="InterPro" id="IPR036871">
    <property type="entry name" value="PX_dom_sf"/>
</dbReference>
<sequence>MSDDNHDHEDEKPAKDSSADADSRPLAPPTSNSTYNDFAGLGNWEPRVLIDGITFPEEGIEISSVAATYTIQVRLHSGLQWVIKKRYSEIRELHKGIGARVKHLRFPAKHFVRNYKAHVLQQRRRELEVYVTQLLGIRPFLLRELYNFLGVYVNIKSFERDDSRKKSILCSSGHSQTAISEDSCDDHDNNSVAETIELAPASLGNLVELCFHMGDAISMSGNVLERLFITRNRLIELHREGTTPHNDAKGTFAQLTARFKEFLTRNANRSIIGDVTSLVRHLHGFHCELDILQGHVGLTKCSWEVSWLNAVRVMDAKLVATGRVKCGCVCSKLPHDATCSLVDESVDADTETLSPSAQVVSRVDLH</sequence>
<feature type="region of interest" description="Disordered" evidence="8">
    <location>
        <begin position="1"/>
        <end position="35"/>
    </location>
</feature>
<dbReference type="EMBL" id="RCMK01000139">
    <property type="protein sequence ID" value="KAG2947161.1"/>
    <property type="molecule type" value="Genomic_DNA"/>
</dbReference>
<keyword evidence="16" id="KW-1185">Reference proteome</keyword>
<dbReference type="InterPro" id="IPR052467">
    <property type="entry name" value="Sorting_nexin_PX-domain"/>
</dbReference>
<dbReference type="Proteomes" id="UP000760860">
    <property type="component" value="Unassembled WGS sequence"/>
</dbReference>
<dbReference type="EMBL" id="RCMV01000121">
    <property type="protein sequence ID" value="KAG3224178.1"/>
    <property type="molecule type" value="Genomic_DNA"/>
</dbReference>